<evidence type="ECO:0000256" key="5">
    <source>
        <dbReference type="SAM" id="Coils"/>
    </source>
</evidence>
<feature type="domain" description="Response regulatory" evidence="6">
    <location>
        <begin position="13"/>
        <end position="129"/>
    </location>
</feature>
<keyword evidence="4" id="KW-0129">CBS domain</keyword>
<evidence type="ECO:0000256" key="1">
    <source>
        <dbReference type="ARBA" id="ARBA00012528"/>
    </source>
</evidence>
<dbReference type="GO" id="GO:0052621">
    <property type="term" value="F:diguanylate cyclase activity"/>
    <property type="evidence" value="ECO:0007669"/>
    <property type="project" value="UniProtKB-EC"/>
</dbReference>
<dbReference type="SMART" id="SM00267">
    <property type="entry name" value="GGDEF"/>
    <property type="match status" value="1"/>
</dbReference>
<dbReference type="SMART" id="SM00116">
    <property type="entry name" value="CBS"/>
    <property type="match status" value="2"/>
</dbReference>
<dbReference type="Gene3D" id="3.10.580.10">
    <property type="entry name" value="CBS-domain"/>
    <property type="match status" value="1"/>
</dbReference>
<dbReference type="CDD" id="cd01949">
    <property type="entry name" value="GGDEF"/>
    <property type="match status" value="1"/>
</dbReference>
<dbReference type="InterPro" id="IPR011006">
    <property type="entry name" value="CheY-like_superfamily"/>
</dbReference>
<dbReference type="PROSITE" id="PS50110">
    <property type="entry name" value="RESPONSE_REGULATORY"/>
    <property type="match status" value="1"/>
</dbReference>
<organism evidence="9 10">
    <name type="scientific">Roseimaritima multifibrata</name>
    <dbReference type="NCBI Taxonomy" id="1930274"/>
    <lineage>
        <taxon>Bacteria</taxon>
        <taxon>Pseudomonadati</taxon>
        <taxon>Planctomycetota</taxon>
        <taxon>Planctomycetia</taxon>
        <taxon>Pirellulales</taxon>
        <taxon>Pirellulaceae</taxon>
        <taxon>Roseimaritima</taxon>
    </lineage>
</organism>
<dbReference type="EC" id="2.7.7.65" evidence="1"/>
<evidence type="ECO:0000256" key="4">
    <source>
        <dbReference type="PROSITE-ProRule" id="PRU00703"/>
    </source>
</evidence>
<dbReference type="KEGG" id="rml:FF011L_12750"/>
<evidence type="ECO:0000313" key="10">
    <source>
        <dbReference type="Proteomes" id="UP000320672"/>
    </source>
</evidence>
<dbReference type="Gene3D" id="3.40.50.2300">
    <property type="match status" value="1"/>
</dbReference>
<dbReference type="Proteomes" id="UP000320672">
    <property type="component" value="Chromosome"/>
</dbReference>
<dbReference type="InterPro" id="IPR000160">
    <property type="entry name" value="GGDEF_dom"/>
</dbReference>
<dbReference type="EMBL" id="CP036262">
    <property type="protein sequence ID" value="QDS92528.1"/>
    <property type="molecule type" value="Genomic_DNA"/>
</dbReference>
<dbReference type="InterPro" id="IPR050469">
    <property type="entry name" value="Diguanylate_Cyclase"/>
</dbReference>
<evidence type="ECO:0000256" key="2">
    <source>
        <dbReference type="ARBA" id="ARBA00034247"/>
    </source>
</evidence>
<keyword evidence="5" id="KW-0175">Coiled coil</keyword>
<dbReference type="InterPro" id="IPR029787">
    <property type="entry name" value="Nucleotide_cyclase"/>
</dbReference>
<sequence>MSVNSLGAQERPQVLVVDDHPTTRKLMSAWLELSGYPVSQAEDGIRAWSAAQFDCPPIVVTDWNMPEMSGLELCRSIRRKLCNEDVYILVATSRDSGDDLSEAMAAGANDFLSKPIQEDEFLARIQNAENAIRQLQMKTELAEVDGLTGLLNRRSFLERSEAALEVTKQLGQPTSCLMMDIDLFKQFNDQYGHAMGDDVLRLVASIIKETSQNREIAGRLGGDEFCILLSEYDENEAILYADRLRKLIIDRSSELIGPHAVVRTTIGVSPFTAECRTITDLLELSDRALLSAKNEGRDRTQSHTGLQRQRLNEGDNATVGQFALLRSTSAEAIMTTGMAVYGEQELFRNTLASFLASNADSACVVNENRELVGMVSERDFLNALASRKELDAPLSDVMNGNIARFRLDTTAEKIWQTLQRTPMLRSVVVDGRGVPVGMIERRSLLRLLSEIEEI</sequence>
<dbReference type="GO" id="GO:0043709">
    <property type="term" value="P:cell adhesion involved in single-species biofilm formation"/>
    <property type="evidence" value="ECO:0007669"/>
    <property type="project" value="TreeGrafter"/>
</dbReference>
<dbReference type="PROSITE" id="PS50887">
    <property type="entry name" value="GGDEF"/>
    <property type="match status" value="1"/>
</dbReference>
<dbReference type="CDD" id="cd02205">
    <property type="entry name" value="CBS_pair_SF"/>
    <property type="match status" value="1"/>
</dbReference>
<dbReference type="SUPFAM" id="SSF54631">
    <property type="entry name" value="CBS-domain pair"/>
    <property type="match status" value="1"/>
</dbReference>
<dbReference type="SUPFAM" id="SSF52172">
    <property type="entry name" value="CheY-like"/>
    <property type="match status" value="1"/>
</dbReference>
<feature type="modified residue" description="4-aspartylphosphate" evidence="3">
    <location>
        <position position="62"/>
    </location>
</feature>
<feature type="domain" description="CBS" evidence="8">
    <location>
        <begin position="398"/>
        <end position="454"/>
    </location>
</feature>
<keyword evidence="10" id="KW-1185">Reference proteome</keyword>
<evidence type="ECO:0000259" key="8">
    <source>
        <dbReference type="PROSITE" id="PS51371"/>
    </source>
</evidence>
<dbReference type="PANTHER" id="PTHR45138">
    <property type="entry name" value="REGULATORY COMPONENTS OF SENSORY TRANSDUCTION SYSTEM"/>
    <property type="match status" value="1"/>
</dbReference>
<dbReference type="InterPro" id="IPR046342">
    <property type="entry name" value="CBS_dom_sf"/>
</dbReference>
<dbReference type="Pfam" id="PF00990">
    <property type="entry name" value="GGDEF"/>
    <property type="match status" value="1"/>
</dbReference>
<evidence type="ECO:0000256" key="3">
    <source>
        <dbReference type="PROSITE-ProRule" id="PRU00169"/>
    </source>
</evidence>
<dbReference type="Pfam" id="PF00571">
    <property type="entry name" value="CBS"/>
    <property type="match status" value="2"/>
</dbReference>
<dbReference type="PANTHER" id="PTHR45138:SF9">
    <property type="entry name" value="DIGUANYLATE CYCLASE DGCM-RELATED"/>
    <property type="match status" value="1"/>
</dbReference>
<dbReference type="Gene3D" id="3.30.70.270">
    <property type="match status" value="1"/>
</dbReference>
<dbReference type="SUPFAM" id="SSF55073">
    <property type="entry name" value="Nucleotide cyclase"/>
    <property type="match status" value="1"/>
</dbReference>
<gene>
    <name evidence="9" type="primary">pleD_2</name>
    <name evidence="9" type="ORF">FF011L_12750</name>
</gene>
<dbReference type="NCBIfam" id="TIGR00254">
    <property type="entry name" value="GGDEF"/>
    <property type="match status" value="1"/>
</dbReference>
<dbReference type="PROSITE" id="PS51371">
    <property type="entry name" value="CBS"/>
    <property type="match status" value="2"/>
</dbReference>
<evidence type="ECO:0000259" key="7">
    <source>
        <dbReference type="PROSITE" id="PS50887"/>
    </source>
</evidence>
<dbReference type="GO" id="GO:0000160">
    <property type="term" value="P:phosphorelay signal transduction system"/>
    <property type="evidence" value="ECO:0007669"/>
    <property type="project" value="InterPro"/>
</dbReference>
<comment type="catalytic activity">
    <reaction evidence="2">
        <text>2 GTP = 3',3'-c-di-GMP + 2 diphosphate</text>
        <dbReference type="Rhea" id="RHEA:24898"/>
        <dbReference type="ChEBI" id="CHEBI:33019"/>
        <dbReference type="ChEBI" id="CHEBI:37565"/>
        <dbReference type="ChEBI" id="CHEBI:58805"/>
        <dbReference type="EC" id="2.7.7.65"/>
    </reaction>
</comment>
<dbReference type="GO" id="GO:0005886">
    <property type="term" value="C:plasma membrane"/>
    <property type="evidence" value="ECO:0007669"/>
    <property type="project" value="TreeGrafter"/>
</dbReference>
<proteinExistence type="predicted"/>
<dbReference type="RefSeq" id="WP_218933043.1">
    <property type="nucleotide sequence ID" value="NZ_CP036262.1"/>
</dbReference>
<accession>A0A517MCA7</accession>
<feature type="domain" description="CBS" evidence="8">
    <location>
        <begin position="334"/>
        <end position="392"/>
    </location>
</feature>
<dbReference type="AlphaFoldDB" id="A0A517MCA7"/>
<feature type="domain" description="GGDEF" evidence="7">
    <location>
        <begin position="172"/>
        <end position="305"/>
    </location>
</feature>
<dbReference type="SMART" id="SM00448">
    <property type="entry name" value="REC"/>
    <property type="match status" value="1"/>
</dbReference>
<protein>
    <recommendedName>
        <fullName evidence="1">diguanylate cyclase</fullName>
        <ecNumber evidence="1">2.7.7.65</ecNumber>
    </recommendedName>
</protein>
<dbReference type="InterPro" id="IPR001789">
    <property type="entry name" value="Sig_transdc_resp-reg_receiver"/>
</dbReference>
<feature type="coiled-coil region" evidence="5">
    <location>
        <begin position="118"/>
        <end position="145"/>
    </location>
</feature>
<dbReference type="InterPro" id="IPR043128">
    <property type="entry name" value="Rev_trsase/Diguanyl_cyclase"/>
</dbReference>
<dbReference type="Pfam" id="PF00072">
    <property type="entry name" value="Response_reg"/>
    <property type="match status" value="1"/>
</dbReference>
<evidence type="ECO:0000313" key="9">
    <source>
        <dbReference type="EMBL" id="QDS92528.1"/>
    </source>
</evidence>
<evidence type="ECO:0000259" key="6">
    <source>
        <dbReference type="PROSITE" id="PS50110"/>
    </source>
</evidence>
<name>A0A517MCA7_9BACT</name>
<dbReference type="FunFam" id="3.30.70.270:FF:000001">
    <property type="entry name" value="Diguanylate cyclase domain protein"/>
    <property type="match status" value="1"/>
</dbReference>
<dbReference type="InterPro" id="IPR000644">
    <property type="entry name" value="CBS_dom"/>
</dbReference>
<keyword evidence="3" id="KW-0597">Phosphoprotein</keyword>
<reference evidence="9 10" key="1">
    <citation type="submission" date="2019-02" db="EMBL/GenBank/DDBJ databases">
        <title>Deep-cultivation of Planctomycetes and their phenomic and genomic characterization uncovers novel biology.</title>
        <authorList>
            <person name="Wiegand S."/>
            <person name="Jogler M."/>
            <person name="Boedeker C."/>
            <person name="Pinto D."/>
            <person name="Vollmers J."/>
            <person name="Rivas-Marin E."/>
            <person name="Kohn T."/>
            <person name="Peeters S.H."/>
            <person name="Heuer A."/>
            <person name="Rast P."/>
            <person name="Oberbeckmann S."/>
            <person name="Bunk B."/>
            <person name="Jeske O."/>
            <person name="Meyerdierks A."/>
            <person name="Storesund J.E."/>
            <person name="Kallscheuer N."/>
            <person name="Luecker S."/>
            <person name="Lage O.M."/>
            <person name="Pohl T."/>
            <person name="Merkel B.J."/>
            <person name="Hornburger P."/>
            <person name="Mueller R.-W."/>
            <person name="Bruemmer F."/>
            <person name="Labrenz M."/>
            <person name="Spormann A.M."/>
            <person name="Op den Camp H."/>
            <person name="Overmann J."/>
            <person name="Amann R."/>
            <person name="Jetten M.S.M."/>
            <person name="Mascher T."/>
            <person name="Medema M.H."/>
            <person name="Devos D.P."/>
            <person name="Kaster A.-K."/>
            <person name="Ovreas L."/>
            <person name="Rohde M."/>
            <person name="Galperin M.Y."/>
            <person name="Jogler C."/>
        </authorList>
    </citation>
    <scope>NUCLEOTIDE SEQUENCE [LARGE SCALE GENOMIC DNA]</scope>
    <source>
        <strain evidence="9 10">FF011L</strain>
    </source>
</reference>
<dbReference type="GO" id="GO:1902201">
    <property type="term" value="P:negative regulation of bacterial-type flagellum-dependent cell motility"/>
    <property type="evidence" value="ECO:0007669"/>
    <property type="project" value="TreeGrafter"/>
</dbReference>